<dbReference type="Gene3D" id="3.40.630.30">
    <property type="match status" value="1"/>
</dbReference>
<name>A0A2K1QR28_9PEZI</name>
<accession>A0A2K1QR28</accession>
<dbReference type="PANTHER" id="PTHR43792:SF1">
    <property type="entry name" value="N-ACETYLTRANSFERASE DOMAIN-CONTAINING PROTEIN"/>
    <property type="match status" value="1"/>
</dbReference>
<evidence type="ECO:0000313" key="3">
    <source>
        <dbReference type="Proteomes" id="UP000243797"/>
    </source>
</evidence>
<dbReference type="PANTHER" id="PTHR43792">
    <property type="entry name" value="GNAT FAMILY, PUTATIVE (AFU_ORTHOLOGUE AFUA_3G00765)-RELATED-RELATED"/>
    <property type="match status" value="1"/>
</dbReference>
<dbReference type="AlphaFoldDB" id="A0A2K1QR28"/>
<organism evidence="2 3">
    <name type="scientific">Sphaceloma murrayae</name>
    <dbReference type="NCBI Taxonomy" id="2082308"/>
    <lineage>
        <taxon>Eukaryota</taxon>
        <taxon>Fungi</taxon>
        <taxon>Dikarya</taxon>
        <taxon>Ascomycota</taxon>
        <taxon>Pezizomycotina</taxon>
        <taxon>Dothideomycetes</taxon>
        <taxon>Dothideomycetidae</taxon>
        <taxon>Myriangiales</taxon>
        <taxon>Elsinoaceae</taxon>
        <taxon>Sphaceloma</taxon>
    </lineage>
</organism>
<dbReference type="InterPro" id="IPR051531">
    <property type="entry name" value="N-acetyltransferase"/>
</dbReference>
<reference evidence="2 3" key="1">
    <citation type="submission" date="2017-06" db="EMBL/GenBank/DDBJ databases">
        <title>Draft genome sequence of a variant of Elsinoe murrayae.</title>
        <authorList>
            <person name="Cheng Q."/>
        </authorList>
    </citation>
    <scope>NUCLEOTIDE SEQUENCE [LARGE SCALE GENOMIC DNA]</scope>
    <source>
        <strain evidence="2 3">CQ-2017a</strain>
    </source>
</reference>
<dbReference type="SUPFAM" id="SSF55729">
    <property type="entry name" value="Acyl-CoA N-acyltransferases (Nat)"/>
    <property type="match status" value="1"/>
</dbReference>
<keyword evidence="3" id="KW-1185">Reference proteome</keyword>
<feature type="domain" description="N-acetyltransferase" evidence="1">
    <location>
        <begin position="17"/>
        <end position="162"/>
    </location>
</feature>
<dbReference type="EMBL" id="NKHZ01000050">
    <property type="protein sequence ID" value="PNS17534.1"/>
    <property type="molecule type" value="Genomic_DNA"/>
</dbReference>
<dbReference type="GO" id="GO:0016747">
    <property type="term" value="F:acyltransferase activity, transferring groups other than amino-acyl groups"/>
    <property type="evidence" value="ECO:0007669"/>
    <property type="project" value="InterPro"/>
</dbReference>
<sequence>MNGPIPSSQVRELHTERLILRAIDPEADNEDIHEWYSMPEPMKYTTQHPRTDPSETLAFIKHRCSATHSLMYAITIPSPTPSPSRARKVIGILGAKAFPEIGYSMNPRFHHKGYMTEAVRAFIPELFHVMPSADEGGFDYVNAYADREHVASMGVLARCGFQRGQVIKGEYTSSQLGLRDVVGWYVARPGTELDPKLLEGWKEEKEERPVPDVS</sequence>
<comment type="caution">
    <text evidence="2">The sequence shown here is derived from an EMBL/GenBank/DDBJ whole genome shotgun (WGS) entry which is preliminary data.</text>
</comment>
<dbReference type="InParanoid" id="A0A2K1QR28"/>
<dbReference type="InterPro" id="IPR000182">
    <property type="entry name" value="GNAT_dom"/>
</dbReference>
<gene>
    <name evidence="2" type="ORF">CAC42_8077</name>
</gene>
<dbReference type="Proteomes" id="UP000243797">
    <property type="component" value="Unassembled WGS sequence"/>
</dbReference>
<dbReference type="OrthoDB" id="4072826at2759"/>
<evidence type="ECO:0000313" key="2">
    <source>
        <dbReference type="EMBL" id="PNS17534.1"/>
    </source>
</evidence>
<dbReference type="InterPro" id="IPR016181">
    <property type="entry name" value="Acyl_CoA_acyltransferase"/>
</dbReference>
<dbReference type="Pfam" id="PF13302">
    <property type="entry name" value="Acetyltransf_3"/>
    <property type="match status" value="1"/>
</dbReference>
<protein>
    <recommendedName>
        <fullName evidence="1">N-acetyltransferase domain-containing protein</fullName>
    </recommendedName>
</protein>
<evidence type="ECO:0000259" key="1">
    <source>
        <dbReference type="Pfam" id="PF13302"/>
    </source>
</evidence>
<proteinExistence type="predicted"/>